<protein>
    <recommendedName>
        <fullName evidence="4">YqzM-like protein</fullName>
    </recommendedName>
</protein>
<keyword evidence="3" id="KW-1185">Reference proteome</keyword>
<comment type="caution">
    <text evidence="2">The sequence shown here is derived from an EMBL/GenBank/DDBJ whole genome shotgun (WGS) entry which is preliminary data.</text>
</comment>
<organism evidence="2 3">
    <name type="scientific">Ureibacillus galli</name>
    <dbReference type="NCBI Taxonomy" id="2762222"/>
    <lineage>
        <taxon>Bacteria</taxon>
        <taxon>Bacillati</taxon>
        <taxon>Bacillota</taxon>
        <taxon>Bacilli</taxon>
        <taxon>Bacillales</taxon>
        <taxon>Caryophanaceae</taxon>
        <taxon>Ureibacillus</taxon>
    </lineage>
</organism>
<dbReference type="Proteomes" id="UP000640930">
    <property type="component" value="Unassembled WGS sequence"/>
</dbReference>
<sequence>MKLKTWLDSTFFLTEEELEEEEKVHYSNYIWVFGYIIAAIIGMFIGLQALVQLQ</sequence>
<evidence type="ECO:0008006" key="4">
    <source>
        <dbReference type="Google" id="ProtNLM"/>
    </source>
</evidence>
<name>A0ABR8XAW2_9BACL</name>
<accession>A0ABR8XAW2</accession>
<reference evidence="2 3" key="1">
    <citation type="submission" date="2020-08" db="EMBL/GenBank/DDBJ databases">
        <title>A Genomic Blueprint of the Chicken Gut Microbiome.</title>
        <authorList>
            <person name="Gilroy R."/>
            <person name="Ravi A."/>
            <person name="Getino M."/>
            <person name="Pursley I."/>
            <person name="Horton D.L."/>
            <person name="Alikhan N.-F."/>
            <person name="Baker D."/>
            <person name="Gharbi K."/>
            <person name="Hall N."/>
            <person name="Watson M."/>
            <person name="Adriaenssens E.M."/>
            <person name="Foster-Nyarko E."/>
            <person name="Jarju S."/>
            <person name="Secka A."/>
            <person name="Antonio M."/>
            <person name="Oren A."/>
            <person name="Chaudhuri R."/>
            <person name="La Ragione R.M."/>
            <person name="Hildebrand F."/>
            <person name="Pallen M.J."/>
        </authorList>
    </citation>
    <scope>NUCLEOTIDE SEQUENCE [LARGE SCALE GENOMIC DNA]</scope>
    <source>
        <strain evidence="2 3">Re31</strain>
    </source>
</reference>
<keyword evidence="1" id="KW-1133">Transmembrane helix</keyword>
<dbReference type="EMBL" id="JACSQA010000007">
    <property type="protein sequence ID" value="MBD8026454.1"/>
    <property type="molecule type" value="Genomic_DNA"/>
</dbReference>
<feature type="transmembrane region" description="Helical" evidence="1">
    <location>
        <begin position="29"/>
        <end position="51"/>
    </location>
</feature>
<proteinExistence type="predicted"/>
<evidence type="ECO:0000313" key="2">
    <source>
        <dbReference type="EMBL" id="MBD8026454.1"/>
    </source>
</evidence>
<dbReference type="RefSeq" id="WP_191706954.1">
    <property type="nucleotide sequence ID" value="NZ_JACSQA010000007.1"/>
</dbReference>
<keyword evidence="1" id="KW-0472">Membrane</keyword>
<evidence type="ECO:0000313" key="3">
    <source>
        <dbReference type="Proteomes" id="UP000640930"/>
    </source>
</evidence>
<keyword evidence="1" id="KW-0812">Transmembrane</keyword>
<gene>
    <name evidence="2" type="ORF">H9636_07250</name>
</gene>
<evidence type="ECO:0000256" key="1">
    <source>
        <dbReference type="SAM" id="Phobius"/>
    </source>
</evidence>